<dbReference type="OrthoDB" id="3344388at2"/>
<protein>
    <submittedName>
        <fullName evidence="2">Uncharacterized protein</fullName>
    </submittedName>
</protein>
<feature type="region of interest" description="Disordered" evidence="1">
    <location>
        <begin position="266"/>
        <end position="296"/>
    </location>
</feature>
<gene>
    <name evidence="2" type="ORF">EDD29_3804</name>
</gene>
<evidence type="ECO:0000313" key="3">
    <source>
        <dbReference type="Proteomes" id="UP000272400"/>
    </source>
</evidence>
<evidence type="ECO:0000256" key="1">
    <source>
        <dbReference type="SAM" id="MobiDB-lite"/>
    </source>
</evidence>
<dbReference type="AlphaFoldDB" id="A0A3N1CY86"/>
<sequence>MAETLRLSAQWALWTTGHRVTRCARGALTPSTFEDIPHEFPTSHHRRIPQAAVSWLYPGPKTRMVITIADGSVQLDGAPQGAATRHFAIAYADLTRPVSYEDLYVALAGRELRGTDPVVVDVPVLDPMRIADRVTGFAKATAALLLTGRQVCVTGAEELTFPERLRFLDTVAALLPYGARTKFSATTWADSVSDHRFRLAFSPHARANFHSLAWDGPVEPPSDPPAAREYFDLLDRAHDLPDLLSALADSLAPSSPYANPAEALRVARGAQRPDRRDPGFPPPQPPPPRPPQAPQPKYETLLAACAEALWREHHAALRRHLADLEALWESGGRPDHDQAHEIIKNGALLARRDDLPDDLREHLLRVVLRVGYGPRLTSKSLTRALKAARPKSSDLFARLLEMPYEDGSVQGKRIYELVEWLRGLDPYELVATAARQPVHPEIASMALDLIREGADRTPEPFRLALHAHHHLTGTVALLYPGAIGTQAEALRGLVVAAYPGAMLAEHTQRILNAVQGAPAMKRALASQPGQPPTGGGPPGQGGPGGARRRGRGNGSLRGFWKRDGGGA</sequence>
<accession>A0A3N1CY86</accession>
<feature type="region of interest" description="Disordered" evidence="1">
    <location>
        <begin position="521"/>
        <end position="567"/>
    </location>
</feature>
<dbReference type="Proteomes" id="UP000272400">
    <property type="component" value="Unassembled WGS sequence"/>
</dbReference>
<feature type="compositionally biased region" description="Gly residues" evidence="1">
    <location>
        <begin position="536"/>
        <end position="545"/>
    </location>
</feature>
<dbReference type="EMBL" id="RJKE01000001">
    <property type="protein sequence ID" value="ROO86241.1"/>
    <property type="molecule type" value="Genomic_DNA"/>
</dbReference>
<proteinExistence type="predicted"/>
<evidence type="ECO:0000313" key="2">
    <source>
        <dbReference type="EMBL" id="ROO86241.1"/>
    </source>
</evidence>
<feature type="compositionally biased region" description="Pro residues" evidence="1">
    <location>
        <begin position="279"/>
        <end position="294"/>
    </location>
</feature>
<keyword evidence="3" id="KW-1185">Reference proteome</keyword>
<name>A0A3N1CY86_9ACTN</name>
<organism evidence="2 3">
    <name type="scientific">Actinocorallia herbida</name>
    <dbReference type="NCBI Taxonomy" id="58109"/>
    <lineage>
        <taxon>Bacteria</taxon>
        <taxon>Bacillati</taxon>
        <taxon>Actinomycetota</taxon>
        <taxon>Actinomycetes</taxon>
        <taxon>Streptosporangiales</taxon>
        <taxon>Thermomonosporaceae</taxon>
        <taxon>Actinocorallia</taxon>
    </lineage>
</organism>
<dbReference type="RefSeq" id="WP_123665658.1">
    <property type="nucleotide sequence ID" value="NZ_RJKE01000001.1"/>
</dbReference>
<comment type="caution">
    <text evidence="2">The sequence shown here is derived from an EMBL/GenBank/DDBJ whole genome shotgun (WGS) entry which is preliminary data.</text>
</comment>
<reference evidence="2 3" key="1">
    <citation type="submission" date="2018-11" db="EMBL/GenBank/DDBJ databases">
        <title>Sequencing the genomes of 1000 actinobacteria strains.</title>
        <authorList>
            <person name="Klenk H.-P."/>
        </authorList>
    </citation>
    <scope>NUCLEOTIDE SEQUENCE [LARGE SCALE GENOMIC DNA]</scope>
    <source>
        <strain evidence="2 3">DSM 44254</strain>
    </source>
</reference>